<evidence type="ECO:0000313" key="6">
    <source>
        <dbReference type="EMBL" id="GEK92348.1"/>
    </source>
</evidence>
<dbReference type="InterPro" id="IPR009057">
    <property type="entry name" value="Homeodomain-like_sf"/>
</dbReference>
<dbReference type="InterPro" id="IPR050109">
    <property type="entry name" value="HTH-type_TetR-like_transc_reg"/>
</dbReference>
<dbReference type="PRINTS" id="PR00455">
    <property type="entry name" value="HTHTETR"/>
</dbReference>
<evidence type="ECO:0000256" key="2">
    <source>
        <dbReference type="ARBA" id="ARBA00023125"/>
    </source>
</evidence>
<dbReference type="PROSITE" id="PS50977">
    <property type="entry name" value="HTH_TETR_2"/>
    <property type="match status" value="1"/>
</dbReference>
<dbReference type="Proteomes" id="UP000321230">
    <property type="component" value="Unassembled WGS sequence"/>
</dbReference>
<name>A0A511AVV5_9PROT</name>
<accession>A0A511AVV5</accession>
<dbReference type="Pfam" id="PF16859">
    <property type="entry name" value="TetR_C_11"/>
    <property type="match status" value="1"/>
</dbReference>
<gene>
    <name evidence="6" type="ORF">GWA01_01180</name>
</gene>
<dbReference type="PANTHER" id="PTHR30055:SF148">
    <property type="entry name" value="TETR-FAMILY TRANSCRIPTIONAL REGULATOR"/>
    <property type="match status" value="1"/>
</dbReference>
<dbReference type="Gene3D" id="1.10.10.60">
    <property type="entry name" value="Homeodomain-like"/>
    <property type="match status" value="1"/>
</dbReference>
<keyword evidence="3" id="KW-0804">Transcription</keyword>
<evidence type="ECO:0000256" key="1">
    <source>
        <dbReference type="ARBA" id="ARBA00023015"/>
    </source>
</evidence>
<keyword evidence="7" id="KW-1185">Reference proteome</keyword>
<keyword evidence="1" id="KW-0805">Transcription regulation</keyword>
<feature type="domain" description="HTH tetR-type" evidence="5">
    <location>
        <begin position="31"/>
        <end position="91"/>
    </location>
</feature>
<dbReference type="GO" id="GO:0003700">
    <property type="term" value="F:DNA-binding transcription factor activity"/>
    <property type="evidence" value="ECO:0007669"/>
    <property type="project" value="TreeGrafter"/>
</dbReference>
<evidence type="ECO:0000259" key="5">
    <source>
        <dbReference type="PROSITE" id="PS50977"/>
    </source>
</evidence>
<dbReference type="PANTHER" id="PTHR30055">
    <property type="entry name" value="HTH-TYPE TRANSCRIPTIONAL REGULATOR RUTR"/>
    <property type="match status" value="1"/>
</dbReference>
<evidence type="ECO:0000256" key="4">
    <source>
        <dbReference type="PROSITE-ProRule" id="PRU00335"/>
    </source>
</evidence>
<dbReference type="GO" id="GO:0000976">
    <property type="term" value="F:transcription cis-regulatory region binding"/>
    <property type="evidence" value="ECO:0007669"/>
    <property type="project" value="TreeGrafter"/>
</dbReference>
<reference evidence="6 7" key="1">
    <citation type="submission" date="2019-07" db="EMBL/GenBank/DDBJ databases">
        <title>Whole genome shotgun sequence of Gluconobacter wancherniae NBRC 103581.</title>
        <authorList>
            <person name="Hosoyama A."/>
            <person name="Uohara A."/>
            <person name="Ohji S."/>
            <person name="Ichikawa N."/>
        </authorList>
    </citation>
    <scope>NUCLEOTIDE SEQUENCE [LARGE SCALE GENOMIC DNA]</scope>
    <source>
        <strain evidence="6 7">NBRC 103581</strain>
    </source>
</reference>
<dbReference type="InterPro" id="IPR023772">
    <property type="entry name" value="DNA-bd_HTH_TetR-type_CS"/>
</dbReference>
<dbReference type="InterPro" id="IPR036271">
    <property type="entry name" value="Tet_transcr_reg_TetR-rel_C_sf"/>
</dbReference>
<comment type="caution">
    <text evidence="6">The sequence shown here is derived from an EMBL/GenBank/DDBJ whole genome shotgun (WGS) entry which is preliminary data.</text>
</comment>
<evidence type="ECO:0000313" key="7">
    <source>
        <dbReference type="Proteomes" id="UP000321230"/>
    </source>
</evidence>
<keyword evidence="2 4" id="KW-0238">DNA-binding</keyword>
<dbReference type="PROSITE" id="PS01081">
    <property type="entry name" value="HTH_TETR_1"/>
    <property type="match status" value="1"/>
</dbReference>
<dbReference type="EMBL" id="BJUZ01000001">
    <property type="protein sequence ID" value="GEK92348.1"/>
    <property type="molecule type" value="Genomic_DNA"/>
</dbReference>
<dbReference type="Gene3D" id="1.10.357.10">
    <property type="entry name" value="Tetracycline Repressor, domain 2"/>
    <property type="match status" value="1"/>
</dbReference>
<protein>
    <submittedName>
        <fullName evidence="6">TetR family transcriptional regulator</fullName>
    </submittedName>
</protein>
<dbReference type="Pfam" id="PF00440">
    <property type="entry name" value="TetR_N"/>
    <property type="match status" value="1"/>
</dbReference>
<evidence type="ECO:0000256" key="3">
    <source>
        <dbReference type="ARBA" id="ARBA00023163"/>
    </source>
</evidence>
<dbReference type="AlphaFoldDB" id="A0A511AVV5"/>
<dbReference type="InterPro" id="IPR001647">
    <property type="entry name" value="HTH_TetR"/>
</dbReference>
<proteinExistence type="predicted"/>
<dbReference type="InterPro" id="IPR011075">
    <property type="entry name" value="TetR_C"/>
</dbReference>
<dbReference type="RefSeq" id="WP_186819412.1">
    <property type="nucleotide sequence ID" value="NZ_BARC01000005.1"/>
</dbReference>
<dbReference type="SUPFAM" id="SSF46689">
    <property type="entry name" value="Homeodomain-like"/>
    <property type="match status" value="1"/>
</dbReference>
<feature type="DNA-binding region" description="H-T-H motif" evidence="4">
    <location>
        <begin position="54"/>
        <end position="73"/>
    </location>
</feature>
<dbReference type="SUPFAM" id="SSF48498">
    <property type="entry name" value="Tetracyclin repressor-like, C-terminal domain"/>
    <property type="match status" value="1"/>
</dbReference>
<sequence>MSQVAYSLASDDKQPKLVETLRRAPGRPINQLLKDTILSAIYDVLAENGYQELTISRVARRSGVSTATVYRRWSTKQEMFFDALRLLRPMMAPDIDTGSLVSDVDALIDARVRFLNTPLGKSYGTLIGEAVHNLEMGELLREVSVVPAHETMKIFLKRAAERGERGFRHHPSSILDMLLGLIHFRAMDIFWPDPIDVDENIRDIQKICHIMMFDTNLTTV</sequence>
<organism evidence="6 7">
    <name type="scientific">Gluconobacter wancherniae NBRC 103581</name>
    <dbReference type="NCBI Taxonomy" id="656744"/>
    <lineage>
        <taxon>Bacteria</taxon>
        <taxon>Pseudomonadati</taxon>
        <taxon>Pseudomonadota</taxon>
        <taxon>Alphaproteobacteria</taxon>
        <taxon>Acetobacterales</taxon>
        <taxon>Acetobacteraceae</taxon>
        <taxon>Gluconobacter</taxon>
    </lineage>
</organism>